<dbReference type="PANTHER" id="PTHR47018">
    <property type="entry name" value="CXC DOMAIN-CONTAINING PROTEIN-RELATED"/>
    <property type="match status" value="1"/>
</dbReference>
<comment type="caution">
    <text evidence="1">The sequence shown here is derived from an EMBL/GenBank/DDBJ whole genome shotgun (WGS) entry which is preliminary data.</text>
</comment>
<evidence type="ECO:0000313" key="2">
    <source>
        <dbReference type="Proteomes" id="UP000683360"/>
    </source>
</evidence>
<dbReference type="EMBL" id="CAJPWZ010002309">
    <property type="protein sequence ID" value="CAG2235119.1"/>
    <property type="molecule type" value="Genomic_DNA"/>
</dbReference>
<organism evidence="1 2">
    <name type="scientific">Mytilus edulis</name>
    <name type="common">Blue mussel</name>
    <dbReference type="NCBI Taxonomy" id="6550"/>
    <lineage>
        <taxon>Eukaryota</taxon>
        <taxon>Metazoa</taxon>
        <taxon>Spiralia</taxon>
        <taxon>Lophotrochozoa</taxon>
        <taxon>Mollusca</taxon>
        <taxon>Bivalvia</taxon>
        <taxon>Autobranchia</taxon>
        <taxon>Pteriomorphia</taxon>
        <taxon>Mytilida</taxon>
        <taxon>Mytiloidea</taxon>
        <taxon>Mytilidae</taxon>
        <taxon>Mytilinae</taxon>
        <taxon>Mytilus</taxon>
    </lineage>
</organism>
<keyword evidence="2" id="KW-1185">Reference proteome</keyword>
<evidence type="ECO:0000313" key="1">
    <source>
        <dbReference type="EMBL" id="CAG2235119.1"/>
    </source>
</evidence>
<protein>
    <submittedName>
        <fullName evidence="1">Uncharacterized protein</fullName>
    </submittedName>
</protein>
<dbReference type="Proteomes" id="UP000683360">
    <property type="component" value="Unassembled WGS sequence"/>
</dbReference>
<proteinExistence type="predicted"/>
<reference evidence="1" key="1">
    <citation type="submission" date="2021-03" db="EMBL/GenBank/DDBJ databases">
        <authorList>
            <person name="Bekaert M."/>
        </authorList>
    </citation>
    <scope>NUCLEOTIDE SEQUENCE</scope>
</reference>
<dbReference type="OrthoDB" id="7387685at2759"/>
<dbReference type="AlphaFoldDB" id="A0A8S3TN19"/>
<gene>
    <name evidence="1" type="ORF">MEDL_47734</name>
</gene>
<name>A0A8S3TN19_MYTED</name>
<sequence length="325" mass="36975">MFGICLHWTQLHPVLLQNTAIAIDHAHEQNNKLVKGEGGVIGLTENASQLLRWMVCGPEMARAVNEFELSQELIKHEQSKGPNVRHHEQVESKQKAFVKQVIALTATIEEMGNPFLEEFYRQELRSESKEKRQISSLKQNCSLFSQLYVSCQVRDSDLDEFFRHENQAYPPSLSQFDQLRLGSKSDLLVPLEKMCVIVTEIPDASSRGKRGKGIRRCVLADYTIPGNWESFLRIDDNKTELFAFLAEQLFTLTPSVQTTVVQQREAKLFATHQIRIMATYHRAITAITSGMPKIMIRTVDTDVVVFAVSAVHKLELEKLQVHPCS</sequence>
<accession>A0A8S3TN19</accession>